<organism evidence="10 11">
    <name type="scientific">Irena cyanogastra</name>
    <name type="common">Philippine fairy-bluebird</name>
    <dbReference type="NCBI Taxonomy" id="175120"/>
    <lineage>
        <taxon>Eukaryota</taxon>
        <taxon>Metazoa</taxon>
        <taxon>Chordata</taxon>
        <taxon>Craniata</taxon>
        <taxon>Vertebrata</taxon>
        <taxon>Euteleostomi</taxon>
        <taxon>Archelosauria</taxon>
        <taxon>Archosauria</taxon>
        <taxon>Dinosauria</taxon>
        <taxon>Saurischia</taxon>
        <taxon>Theropoda</taxon>
        <taxon>Coelurosauria</taxon>
        <taxon>Aves</taxon>
        <taxon>Neognathae</taxon>
        <taxon>Neoaves</taxon>
        <taxon>Telluraves</taxon>
        <taxon>Australaves</taxon>
        <taxon>Passeriformes</taxon>
        <taxon>Corvoidea</taxon>
        <taxon>Irenidae</taxon>
        <taxon>Irena</taxon>
    </lineage>
</organism>
<dbReference type="AlphaFoldDB" id="A0A7K9QHL6"/>
<dbReference type="PROSITE" id="PS50157">
    <property type="entry name" value="ZINC_FINGER_C2H2_2"/>
    <property type="match status" value="1"/>
</dbReference>
<dbReference type="FunFam" id="3.30.160.60:FF:001532">
    <property type="entry name" value="Zinc finger protein 483"/>
    <property type="match status" value="1"/>
</dbReference>
<evidence type="ECO:0000256" key="5">
    <source>
        <dbReference type="ARBA" id="ARBA00022833"/>
    </source>
</evidence>
<dbReference type="InterPro" id="IPR036236">
    <property type="entry name" value="Znf_C2H2_sf"/>
</dbReference>
<dbReference type="GO" id="GO:0008270">
    <property type="term" value="F:zinc ion binding"/>
    <property type="evidence" value="ECO:0007669"/>
    <property type="project" value="UniProtKB-KW"/>
</dbReference>
<feature type="region of interest" description="Disordered" evidence="8">
    <location>
        <begin position="1"/>
        <end position="30"/>
    </location>
</feature>
<feature type="non-terminal residue" evidence="10">
    <location>
        <position position="1"/>
    </location>
</feature>
<gene>
    <name evidence="10" type="primary">Znf132_1</name>
    <name evidence="10" type="ORF">IRECYA_R16096</name>
</gene>
<keyword evidence="5" id="KW-0862">Zinc</keyword>
<evidence type="ECO:0000256" key="7">
    <source>
        <dbReference type="PROSITE-ProRule" id="PRU00042"/>
    </source>
</evidence>
<name>A0A7K9QHL6_IRECY</name>
<dbReference type="PANTHER" id="PTHR23226">
    <property type="entry name" value="ZINC FINGER AND SCAN DOMAIN-CONTAINING"/>
    <property type="match status" value="1"/>
</dbReference>
<keyword evidence="4 7" id="KW-0863">Zinc-finger</keyword>
<evidence type="ECO:0000313" key="10">
    <source>
        <dbReference type="EMBL" id="NXI10436.1"/>
    </source>
</evidence>
<evidence type="ECO:0000256" key="2">
    <source>
        <dbReference type="ARBA" id="ARBA00022723"/>
    </source>
</evidence>
<evidence type="ECO:0000256" key="3">
    <source>
        <dbReference type="ARBA" id="ARBA00022737"/>
    </source>
</evidence>
<dbReference type="PANTHER" id="PTHR23226:SF416">
    <property type="entry name" value="FI01424P"/>
    <property type="match status" value="1"/>
</dbReference>
<dbReference type="GO" id="GO:0000978">
    <property type="term" value="F:RNA polymerase II cis-regulatory region sequence-specific DNA binding"/>
    <property type="evidence" value="ECO:0007669"/>
    <property type="project" value="TreeGrafter"/>
</dbReference>
<keyword evidence="3" id="KW-0677">Repeat</keyword>
<protein>
    <submittedName>
        <fullName evidence="10">ZN132 protein</fullName>
    </submittedName>
</protein>
<dbReference type="SUPFAM" id="SSF57667">
    <property type="entry name" value="beta-beta-alpha zinc fingers"/>
    <property type="match status" value="1"/>
</dbReference>
<reference evidence="10 11" key="1">
    <citation type="submission" date="2019-09" db="EMBL/GenBank/DDBJ databases">
        <title>Bird 10,000 Genomes (B10K) Project - Family phase.</title>
        <authorList>
            <person name="Zhang G."/>
        </authorList>
    </citation>
    <scope>NUCLEOTIDE SEQUENCE [LARGE SCALE GENOMIC DNA]</scope>
    <source>
        <strain evidence="10">B10K-DU-001-26</strain>
        <tissue evidence="10">Muscle</tissue>
    </source>
</reference>
<keyword evidence="2" id="KW-0479">Metal-binding</keyword>
<evidence type="ECO:0000259" key="9">
    <source>
        <dbReference type="PROSITE" id="PS50157"/>
    </source>
</evidence>
<feature type="domain" description="C2H2-type" evidence="9">
    <location>
        <begin position="42"/>
        <end position="69"/>
    </location>
</feature>
<evidence type="ECO:0000256" key="6">
    <source>
        <dbReference type="ARBA" id="ARBA00023242"/>
    </source>
</evidence>
<dbReference type="InterPro" id="IPR013087">
    <property type="entry name" value="Znf_C2H2_type"/>
</dbReference>
<feature type="non-terminal residue" evidence="10">
    <location>
        <position position="74"/>
    </location>
</feature>
<dbReference type="Gene3D" id="3.30.160.60">
    <property type="entry name" value="Classic Zinc Finger"/>
    <property type="match status" value="1"/>
</dbReference>
<evidence type="ECO:0000256" key="1">
    <source>
        <dbReference type="ARBA" id="ARBA00004123"/>
    </source>
</evidence>
<accession>A0A7K9QHL6</accession>
<dbReference type="PROSITE" id="PS00028">
    <property type="entry name" value="ZINC_FINGER_C2H2_1"/>
    <property type="match status" value="1"/>
</dbReference>
<dbReference type="EMBL" id="VWZV01005246">
    <property type="protein sequence ID" value="NXI10436.1"/>
    <property type="molecule type" value="Genomic_DNA"/>
</dbReference>
<keyword evidence="6" id="KW-0539">Nucleus</keyword>
<comment type="subcellular location">
    <subcellularLocation>
        <location evidence="1">Nucleus</location>
    </subcellularLocation>
</comment>
<evidence type="ECO:0000256" key="4">
    <source>
        <dbReference type="ARBA" id="ARBA00022771"/>
    </source>
</evidence>
<evidence type="ECO:0000313" key="11">
    <source>
        <dbReference type="Proteomes" id="UP000530962"/>
    </source>
</evidence>
<keyword evidence="11" id="KW-1185">Reference proteome</keyword>
<proteinExistence type="predicted"/>
<comment type="caution">
    <text evidence="10">The sequence shown here is derived from an EMBL/GenBank/DDBJ whole genome shotgun (WGS) entry which is preliminary data.</text>
</comment>
<dbReference type="GO" id="GO:0000981">
    <property type="term" value="F:DNA-binding transcription factor activity, RNA polymerase II-specific"/>
    <property type="evidence" value="ECO:0007669"/>
    <property type="project" value="TreeGrafter"/>
</dbReference>
<evidence type="ECO:0000256" key="8">
    <source>
        <dbReference type="SAM" id="MobiDB-lite"/>
    </source>
</evidence>
<sequence>TGRSCRHRSQGSEEETPTLGQGGSWSSELGVDEELHDGEKPHNCSECGKSFSRRSSLICHWRIHTGERPYECGQ</sequence>
<dbReference type="Proteomes" id="UP000530962">
    <property type="component" value="Unassembled WGS sequence"/>
</dbReference>
<dbReference type="GO" id="GO:0005634">
    <property type="term" value="C:nucleus"/>
    <property type="evidence" value="ECO:0007669"/>
    <property type="project" value="UniProtKB-SubCell"/>
</dbReference>